<dbReference type="EMBL" id="MF498901">
    <property type="protein sequence ID" value="ASU00900.1"/>
    <property type="molecule type" value="Genomic_DNA"/>
</dbReference>
<accession>A0A223LFY2</accession>
<dbReference type="Proteomes" id="UP000222424">
    <property type="component" value="Genome"/>
</dbReference>
<organism evidence="1 2">
    <name type="scientific">Bacillus phage Anthony</name>
    <dbReference type="NCBI Taxonomy" id="2024253"/>
    <lineage>
        <taxon>Viruses</taxon>
        <taxon>Duplodnaviria</taxon>
        <taxon>Heunggongvirae</taxon>
        <taxon>Uroviricota</taxon>
        <taxon>Caudoviricetes</taxon>
        <taxon>Herelleviridae</taxon>
        <taxon>Bastillevirinae</taxon>
        <taxon>Bastillevirus</taxon>
        <taxon>Bastillevirus CAM003</taxon>
    </lineage>
</organism>
<gene>
    <name evidence="1" type="ORF">ANTHONY_53</name>
</gene>
<proteinExistence type="predicted"/>
<name>A0A223LFY2_9CAUD</name>
<evidence type="ECO:0000313" key="1">
    <source>
        <dbReference type="EMBL" id="ASU00900.1"/>
    </source>
</evidence>
<protein>
    <submittedName>
        <fullName evidence="1">Uncharacterized protein</fullName>
    </submittedName>
</protein>
<sequence>MGEVNMTPKLKCMLRGHIWEYDGYEVNVLGRKDKYICRTCKCVKYDQ</sequence>
<reference evidence="2" key="1">
    <citation type="submission" date="2017-07" db="EMBL/GenBank/DDBJ databases">
        <authorList>
            <person name="Abker F."/>
            <person name="Adetunja A."/>
            <person name="Azinge I."/>
            <person name="Baskerville V."/>
            <person name="Brown C."/>
            <person name="Cabassa I."/>
            <person name="Cannady D."/>
            <person name="Duran G."/>
            <person name="Franklin M."/>
            <person name="Kontchou K."/>
            <person name="Kelly K.-A."/>
            <person name="Mohamed A."/>
            <person name="Okusolubo T."/>
            <person name="Oriala D."/>
            <person name="Shrestha A."/>
            <person name="Song A."/>
            <person name="Spruill R."/>
            <person name="Williams K."/>
            <person name="Nunn R."/>
            <person name="Johnson A."/>
            <person name="Erill I."/>
            <person name="Caruso S.M."/>
        </authorList>
    </citation>
    <scope>NUCLEOTIDE SEQUENCE [LARGE SCALE GENOMIC DNA]</scope>
</reference>
<evidence type="ECO:0000313" key="2">
    <source>
        <dbReference type="Proteomes" id="UP000222424"/>
    </source>
</evidence>